<dbReference type="OrthoDB" id="9809748at2"/>
<keyword evidence="11" id="KW-1185">Reference proteome</keyword>
<dbReference type="PANTHER" id="PTHR36699">
    <property type="entry name" value="LD-TRANSPEPTIDASE"/>
    <property type="match status" value="1"/>
</dbReference>
<evidence type="ECO:0000256" key="8">
    <source>
        <dbReference type="SAM" id="SignalP"/>
    </source>
</evidence>
<dbReference type="GO" id="GO:0004180">
    <property type="term" value="F:carboxypeptidase activity"/>
    <property type="evidence" value="ECO:0007669"/>
    <property type="project" value="UniProtKB-ARBA"/>
</dbReference>
<comment type="similarity">
    <text evidence="2">Belongs to the YkuD family.</text>
</comment>
<dbReference type="GO" id="GO:0008360">
    <property type="term" value="P:regulation of cell shape"/>
    <property type="evidence" value="ECO:0007669"/>
    <property type="project" value="UniProtKB-UniRule"/>
</dbReference>
<feature type="signal peptide" evidence="8">
    <location>
        <begin position="1"/>
        <end position="27"/>
    </location>
</feature>
<keyword evidence="4 7" id="KW-0133">Cell shape</keyword>
<evidence type="ECO:0000313" key="10">
    <source>
        <dbReference type="EMBL" id="MYZ50072.1"/>
    </source>
</evidence>
<proteinExistence type="inferred from homology"/>
<evidence type="ECO:0000256" key="4">
    <source>
        <dbReference type="ARBA" id="ARBA00022960"/>
    </source>
</evidence>
<evidence type="ECO:0000256" key="2">
    <source>
        <dbReference type="ARBA" id="ARBA00005992"/>
    </source>
</evidence>
<dbReference type="EMBL" id="SPKJ01000119">
    <property type="protein sequence ID" value="MYZ50072.1"/>
    <property type="molecule type" value="Genomic_DNA"/>
</dbReference>
<evidence type="ECO:0000313" key="11">
    <source>
        <dbReference type="Proteomes" id="UP000773614"/>
    </source>
</evidence>
<keyword evidence="6 7" id="KW-0961">Cell wall biogenesis/degradation</keyword>
<dbReference type="Pfam" id="PF03734">
    <property type="entry name" value="YkuD"/>
    <property type="match status" value="1"/>
</dbReference>
<evidence type="ECO:0000256" key="1">
    <source>
        <dbReference type="ARBA" id="ARBA00004752"/>
    </source>
</evidence>
<comment type="caution">
    <text evidence="10">The sequence shown here is derived from an EMBL/GenBank/DDBJ whole genome shotgun (WGS) entry which is preliminary data.</text>
</comment>
<keyword evidence="5 7" id="KW-0573">Peptidoglycan synthesis</keyword>
<sequence>MRTSTLLNRRVPALAAAALAASLLASCTDITGSVLPKHLQPLPYAMKELVAKKGMDERSPILVRIFKEESTLEVWKKEKATGRFALLKSYDICAWSGKLGPKIKEGDKQAPEGFYTITPAQMNPNSSYYLSFNIGFPNKFDQANGRTGRFLMVHGACSSAGCYAMTDEQIGEIYALARLAFEGGQRSFQVQAFPFRMTPENLAKHRNDPNMGFWRMLKVGYDHFEVTGQEPKIDVCSRRYVFDAVPVAGVRFSPNGECPPMSVPEPIRVAVSQKEAIDDAKTKIIVAKLEADELKKQRELDVPQSSGTMLALFGRGGTKAEPAAGAATQLASTAAQAETVAAPAAPVVKASLVASLPDTKAPA</sequence>
<dbReference type="GO" id="GO:0009252">
    <property type="term" value="P:peptidoglycan biosynthetic process"/>
    <property type="evidence" value="ECO:0007669"/>
    <property type="project" value="UniProtKB-KW"/>
</dbReference>
<dbReference type="AlphaFoldDB" id="A0A964T8Z2"/>
<evidence type="ECO:0000259" key="9">
    <source>
        <dbReference type="PROSITE" id="PS52029"/>
    </source>
</evidence>
<feature type="domain" description="L,D-TPase catalytic" evidence="9">
    <location>
        <begin position="61"/>
        <end position="193"/>
    </location>
</feature>
<accession>A0A964T8Z2</accession>
<dbReference type="PANTHER" id="PTHR36699:SF1">
    <property type="entry name" value="L,D-TRANSPEPTIDASE YAFK-RELATED"/>
    <property type="match status" value="1"/>
</dbReference>
<evidence type="ECO:0000256" key="5">
    <source>
        <dbReference type="ARBA" id="ARBA00022984"/>
    </source>
</evidence>
<dbReference type="Proteomes" id="UP000773614">
    <property type="component" value="Unassembled WGS sequence"/>
</dbReference>
<name>A0A964T8Z2_9HYPH</name>
<dbReference type="InterPro" id="IPR038063">
    <property type="entry name" value="Transpep_catalytic_dom"/>
</dbReference>
<reference evidence="10" key="1">
    <citation type="submission" date="2019-03" db="EMBL/GenBank/DDBJ databases">
        <title>Afifella sp. nov., isolated from activated sludge.</title>
        <authorList>
            <person name="Li Q."/>
            <person name="Liu Y."/>
        </authorList>
    </citation>
    <scope>NUCLEOTIDE SEQUENCE</scope>
    <source>
        <strain evidence="10">L72</strain>
    </source>
</reference>
<keyword evidence="8" id="KW-0732">Signal</keyword>
<dbReference type="RefSeq" id="WP_161142404.1">
    <property type="nucleotide sequence ID" value="NZ_SPKJ01000119.1"/>
</dbReference>
<dbReference type="SUPFAM" id="SSF141523">
    <property type="entry name" value="L,D-transpeptidase catalytic domain-like"/>
    <property type="match status" value="1"/>
</dbReference>
<evidence type="ECO:0000256" key="7">
    <source>
        <dbReference type="PROSITE-ProRule" id="PRU01373"/>
    </source>
</evidence>
<feature type="chain" id="PRO_5037056469" evidence="8">
    <location>
        <begin position="28"/>
        <end position="363"/>
    </location>
</feature>
<feature type="active site" description="Proton donor/acceptor" evidence="7">
    <location>
        <position position="154"/>
    </location>
</feature>
<feature type="non-terminal residue" evidence="10">
    <location>
        <position position="363"/>
    </location>
</feature>
<dbReference type="GO" id="GO:0071555">
    <property type="term" value="P:cell wall organization"/>
    <property type="evidence" value="ECO:0007669"/>
    <property type="project" value="UniProtKB-UniRule"/>
</dbReference>
<dbReference type="GO" id="GO:0016740">
    <property type="term" value="F:transferase activity"/>
    <property type="evidence" value="ECO:0007669"/>
    <property type="project" value="UniProtKB-KW"/>
</dbReference>
<feature type="active site" description="Nucleophile" evidence="7">
    <location>
        <position position="162"/>
    </location>
</feature>
<evidence type="ECO:0000256" key="6">
    <source>
        <dbReference type="ARBA" id="ARBA00023316"/>
    </source>
</evidence>
<organism evidence="10 11">
    <name type="scientific">Propylenella binzhouense</name>
    <dbReference type="NCBI Taxonomy" id="2555902"/>
    <lineage>
        <taxon>Bacteria</taxon>
        <taxon>Pseudomonadati</taxon>
        <taxon>Pseudomonadota</taxon>
        <taxon>Alphaproteobacteria</taxon>
        <taxon>Hyphomicrobiales</taxon>
        <taxon>Propylenellaceae</taxon>
        <taxon>Propylenella</taxon>
    </lineage>
</organism>
<keyword evidence="3" id="KW-0808">Transferase</keyword>
<protein>
    <submittedName>
        <fullName evidence="10">Murein L,D-transpeptidase</fullName>
    </submittedName>
</protein>
<gene>
    <name evidence="10" type="ORF">E4O86_20405</name>
</gene>
<comment type="pathway">
    <text evidence="1 7">Cell wall biogenesis; peptidoglycan biosynthesis.</text>
</comment>
<dbReference type="CDD" id="cd16913">
    <property type="entry name" value="YkuD_like"/>
    <property type="match status" value="1"/>
</dbReference>
<dbReference type="PROSITE" id="PS52029">
    <property type="entry name" value="LD_TPASE"/>
    <property type="match status" value="1"/>
</dbReference>
<dbReference type="PROSITE" id="PS51257">
    <property type="entry name" value="PROKAR_LIPOPROTEIN"/>
    <property type="match status" value="1"/>
</dbReference>
<evidence type="ECO:0000256" key="3">
    <source>
        <dbReference type="ARBA" id="ARBA00022679"/>
    </source>
</evidence>
<dbReference type="InterPro" id="IPR005490">
    <property type="entry name" value="LD_TPept_cat_dom"/>
</dbReference>